<name>A0A3E1Y5R9_9BACT</name>
<evidence type="ECO:0000313" key="1">
    <source>
        <dbReference type="EMBL" id="RFS20079.1"/>
    </source>
</evidence>
<protein>
    <recommendedName>
        <fullName evidence="3">IrrE N-terminal-like domain-containing protein</fullName>
    </recommendedName>
</protein>
<evidence type="ECO:0008006" key="3">
    <source>
        <dbReference type="Google" id="ProtNLM"/>
    </source>
</evidence>
<keyword evidence="2" id="KW-1185">Reference proteome</keyword>
<proteinExistence type="predicted"/>
<organism evidence="1 2">
    <name type="scientific">Chitinophaga silvatica</name>
    <dbReference type="NCBI Taxonomy" id="2282649"/>
    <lineage>
        <taxon>Bacteria</taxon>
        <taxon>Pseudomonadati</taxon>
        <taxon>Bacteroidota</taxon>
        <taxon>Chitinophagia</taxon>
        <taxon>Chitinophagales</taxon>
        <taxon>Chitinophagaceae</taxon>
        <taxon>Chitinophaga</taxon>
    </lineage>
</organism>
<dbReference type="RefSeq" id="WP_116977641.1">
    <property type="nucleotide sequence ID" value="NZ_QPMM01000011.1"/>
</dbReference>
<accession>A0A3E1Y5R9</accession>
<dbReference type="OrthoDB" id="9796786at2"/>
<dbReference type="AlphaFoldDB" id="A0A3E1Y5R9"/>
<comment type="caution">
    <text evidence="1">The sequence shown here is derived from an EMBL/GenBank/DDBJ whole genome shotgun (WGS) entry which is preliminary data.</text>
</comment>
<reference evidence="1 2" key="1">
    <citation type="submission" date="2018-07" db="EMBL/GenBank/DDBJ databases">
        <title>Chitinophaga K2CV101002-2 sp. nov., isolated from a monsoon evergreen broad-leaved forest soil.</title>
        <authorList>
            <person name="Lv Y."/>
        </authorList>
    </citation>
    <scope>NUCLEOTIDE SEQUENCE [LARGE SCALE GENOMIC DNA]</scope>
    <source>
        <strain evidence="1 2">GDMCC 1.1288</strain>
    </source>
</reference>
<sequence length="398" mass="46560">MPDNEFANELINNLFRPEESLRDLFEERIRNLDTSTNAVLPLLEMQSRALDGILDGTQKMVDFTNLVKLANFLQLPLDRVVKLYAIALEKYISNNEVSTEKIRFIKENFDLAVLRKAGFINTLGDFKHIENKLLNRLGLNSIYEYRKPENHVAFSAGIIQPKNELTRALWITTAKWMFEELDNPYPYHRQQLIEYIPQIRWHCTNVEKGLIEVIRSLYKLGITVIYQPPMPTLQLRGATMTINTTPCIVLTDLMGFYGTLWFALMHELYHVLFDLEDISTNSYHITEDGDDIPLTVKERDKMADNFARTYLFSVEKSTYIKKYLQDETYVKQFAEENHVHYSMIYLFQAFDSRNSGKYWAMARKTSPGIAEATNLMEIPWNEEITSESLQKQKKEIYN</sequence>
<evidence type="ECO:0000313" key="2">
    <source>
        <dbReference type="Proteomes" id="UP000260644"/>
    </source>
</evidence>
<dbReference type="EMBL" id="QPMM01000011">
    <property type="protein sequence ID" value="RFS20079.1"/>
    <property type="molecule type" value="Genomic_DNA"/>
</dbReference>
<dbReference type="Proteomes" id="UP000260644">
    <property type="component" value="Unassembled WGS sequence"/>
</dbReference>
<gene>
    <name evidence="1" type="ORF">DVR12_20380</name>
</gene>